<feature type="region of interest" description="Disordered" evidence="3">
    <location>
        <begin position="67"/>
        <end position="129"/>
    </location>
</feature>
<reference evidence="8" key="4">
    <citation type="submission" date="2015-06" db="UniProtKB">
        <authorList>
            <consortium name="EnsemblMetazoa"/>
        </authorList>
    </citation>
    <scope>IDENTIFICATION</scope>
</reference>
<evidence type="ECO:0000256" key="3">
    <source>
        <dbReference type="SAM" id="MobiDB-lite"/>
    </source>
</evidence>
<dbReference type="GO" id="GO:0003723">
    <property type="term" value="F:RNA binding"/>
    <property type="evidence" value="ECO:0007669"/>
    <property type="project" value="UniProtKB-UniRule"/>
</dbReference>
<dbReference type="SMART" id="SM00360">
    <property type="entry name" value="RRM"/>
    <property type="match status" value="1"/>
</dbReference>
<dbReference type="Gene3D" id="3.30.70.330">
    <property type="match status" value="1"/>
</dbReference>
<feature type="compositionally biased region" description="Basic and acidic residues" evidence="3">
    <location>
        <begin position="990"/>
        <end position="1053"/>
    </location>
</feature>
<dbReference type="PROSITE" id="PS50128">
    <property type="entry name" value="SURP"/>
    <property type="match status" value="1"/>
</dbReference>
<keyword evidence="9" id="KW-1185">Reference proteome</keyword>
<dbReference type="CDD" id="cd12223">
    <property type="entry name" value="RRM_SR140"/>
    <property type="match status" value="1"/>
</dbReference>
<dbReference type="CDD" id="cd21370">
    <property type="entry name" value="cwf21_SR140"/>
    <property type="match status" value="1"/>
</dbReference>
<evidence type="ECO:0000259" key="5">
    <source>
        <dbReference type="PROSITE" id="PS50128"/>
    </source>
</evidence>
<feature type="domain" description="CID" evidence="6">
    <location>
        <begin position="453"/>
        <end position="598"/>
    </location>
</feature>
<dbReference type="SUPFAM" id="SSF54928">
    <property type="entry name" value="RNA-binding domain, RBD"/>
    <property type="match status" value="1"/>
</dbReference>
<dbReference type="PROSITE" id="PS50102">
    <property type="entry name" value="RRM"/>
    <property type="match status" value="1"/>
</dbReference>
<feature type="compositionally biased region" description="Acidic residues" evidence="3">
    <location>
        <begin position="659"/>
        <end position="674"/>
    </location>
</feature>
<reference evidence="7" key="3">
    <citation type="journal article" date="2013" name="Nucleic Acids Res.">
        <title>The genome of Anopheles darlingi, the main neotropical malaria vector.</title>
        <authorList>
            <person name="Marinotti O."/>
            <person name="Cerqueira G.C."/>
            <person name="de Almeida L.G."/>
            <person name="Ferro M.I."/>
            <person name="Loreto E.L."/>
            <person name="Zaha A."/>
            <person name="Teixeira S.M."/>
            <person name="Wespiser A.R."/>
            <person name="Almeida E Silva A."/>
            <person name="Schlindwein A.D."/>
            <person name="Pacheco A.C."/>
            <person name="Silva A.L."/>
            <person name="Graveley B.R."/>
            <person name="Walenz B.P."/>
            <person name="Lima Bde A."/>
            <person name="Ribeiro C.A."/>
            <person name="Nunes-Silva C.G."/>
            <person name="de Carvalho C.R."/>
            <person name="Soares C.M."/>
            <person name="de Menezes C.B."/>
            <person name="Matiolli C."/>
            <person name="Caffrey D."/>
            <person name="Araujo D.A."/>
            <person name="de Oliveira D.M."/>
            <person name="Golenbock D."/>
            <person name="Grisard E.C."/>
            <person name="Fantinatti-Garboggini F."/>
            <person name="de Carvalho F.M."/>
            <person name="Barcellos F.G."/>
            <person name="Prosdocimi F."/>
            <person name="May G."/>
            <person name="Azevedo Junior G.M."/>
            <person name="Guimaraes G.M."/>
            <person name="Goldman G.H."/>
            <person name="Padilha I.Q."/>
            <person name="Batista Jda S."/>
            <person name="Ferro J.A."/>
            <person name="Ribeiro J.M."/>
            <person name="Fietto J.L."/>
            <person name="Dabbas K.M."/>
            <person name="Cerdeira L."/>
            <person name="Agnez-Lima L.F."/>
            <person name="Brocchi M."/>
            <person name="de Carvalho M.O."/>
            <person name="Teixeira Mde M."/>
            <person name="Diniz Maia Mde M."/>
            <person name="Goldman M.H."/>
            <person name="Cruz Schneider M.P."/>
            <person name="Felipe M.S."/>
            <person name="Hungria M."/>
            <person name="Nicolas M.F."/>
            <person name="Pereira M."/>
            <person name="Montes M.A."/>
            <person name="Cantao M.E."/>
            <person name="Vincentz M."/>
            <person name="Rafael M.S."/>
            <person name="Silverman N."/>
            <person name="Stoco P.H."/>
            <person name="Souza R.C."/>
            <person name="Vicentini R."/>
            <person name="Gazzinelli R.T."/>
            <person name="Neves Rde O."/>
            <person name="Silva R."/>
            <person name="Astolfi-Filho S."/>
            <person name="Maciel T.E."/>
            <person name="Urmenyi T.P."/>
            <person name="Tadei W.P."/>
            <person name="Camargo E.P."/>
            <person name="de Vasconcelos A.T."/>
        </authorList>
    </citation>
    <scope>NUCLEOTIDE SEQUENCE</scope>
</reference>
<evidence type="ECO:0000256" key="2">
    <source>
        <dbReference type="PROSITE-ProRule" id="PRU00176"/>
    </source>
</evidence>
<feature type="region of interest" description="Disordered" evidence="3">
    <location>
        <begin position="741"/>
        <end position="803"/>
    </location>
</feature>
<dbReference type="InterPro" id="IPR006569">
    <property type="entry name" value="CID_dom"/>
</dbReference>
<dbReference type="InterPro" id="IPR008942">
    <property type="entry name" value="ENTH_VHS"/>
</dbReference>
<feature type="compositionally biased region" description="Low complexity" evidence="3">
    <location>
        <begin position="695"/>
        <end position="709"/>
    </location>
</feature>
<evidence type="ECO:0000259" key="6">
    <source>
        <dbReference type="PROSITE" id="PS51391"/>
    </source>
</evidence>
<dbReference type="Pfam" id="PF04818">
    <property type="entry name" value="CID"/>
    <property type="match status" value="1"/>
</dbReference>
<dbReference type="Pfam" id="PF08312">
    <property type="entry name" value="cwf21"/>
    <property type="match status" value="1"/>
</dbReference>
<dbReference type="InterPro" id="IPR035009">
    <property type="entry name" value="SR140_RRM"/>
</dbReference>
<feature type="compositionally biased region" description="Acidic residues" evidence="3">
    <location>
        <begin position="769"/>
        <end position="785"/>
    </location>
</feature>
<feature type="region of interest" description="Disordered" evidence="3">
    <location>
        <begin position="15"/>
        <end position="35"/>
    </location>
</feature>
<dbReference type="InterPro" id="IPR013170">
    <property type="entry name" value="mRNA_splic_Cwf21_dom"/>
</dbReference>
<protein>
    <submittedName>
        <fullName evidence="7">Gar2</fullName>
    </submittedName>
</protein>
<feature type="compositionally biased region" description="Low complexity" evidence="3">
    <location>
        <begin position="1099"/>
        <end position="1111"/>
    </location>
</feature>
<keyword evidence="1 2" id="KW-0694">RNA-binding</keyword>
<dbReference type="InterPro" id="IPR035967">
    <property type="entry name" value="SWAP/Surp_sf"/>
</dbReference>
<feature type="compositionally biased region" description="Basic and acidic residues" evidence="3">
    <location>
        <begin position="70"/>
        <end position="98"/>
    </location>
</feature>
<reference evidence="7" key="2">
    <citation type="submission" date="2010-05" db="EMBL/GenBank/DDBJ databases">
        <authorList>
            <person name="Almeida L.G."/>
            <person name="Nicolas M.F."/>
            <person name="Souza R.C."/>
            <person name="Vasconcelos A.T.R."/>
        </authorList>
    </citation>
    <scope>NUCLEOTIDE SEQUENCE</scope>
</reference>
<dbReference type="PANTHER" id="PTHR23140">
    <property type="entry name" value="RNA PROCESSING PROTEIN LD23810P"/>
    <property type="match status" value="1"/>
</dbReference>
<feature type="domain" description="SURP motif" evidence="5">
    <location>
        <begin position="350"/>
        <end position="393"/>
    </location>
</feature>
<dbReference type="FunFam" id="3.30.70.330:FF:000177">
    <property type="entry name" value="U2 snRNP-associated SURP motif-containing protein-like isoform X2"/>
    <property type="match status" value="1"/>
</dbReference>
<dbReference type="eggNOG" id="KOG0151">
    <property type="taxonomic scope" value="Eukaryota"/>
</dbReference>
<dbReference type="Pfam" id="PF01805">
    <property type="entry name" value="Surp"/>
    <property type="match status" value="1"/>
</dbReference>
<dbReference type="SMART" id="SM00582">
    <property type="entry name" value="RPR"/>
    <property type="match status" value="1"/>
</dbReference>
<evidence type="ECO:0000313" key="7">
    <source>
        <dbReference type="EMBL" id="ETN66267.1"/>
    </source>
</evidence>
<dbReference type="InterPro" id="IPR051485">
    <property type="entry name" value="SR-CTD_assoc_factor"/>
</dbReference>
<dbReference type="SUPFAM" id="SSF48464">
    <property type="entry name" value="ENTH/VHS domain"/>
    <property type="match status" value="1"/>
</dbReference>
<dbReference type="OMA" id="LNAYYMQ"/>
<dbReference type="InterPro" id="IPR035979">
    <property type="entry name" value="RBD_domain_sf"/>
</dbReference>
<dbReference type="EnsemblMetazoa" id="ADAC001916-RA">
    <property type="protein sequence ID" value="ADAC001916-PA"/>
    <property type="gene ID" value="ADAC001916"/>
</dbReference>
<gene>
    <name evidence="7" type="ORF">AND_001916</name>
</gene>
<feature type="compositionally biased region" description="Low complexity" evidence="3">
    <location>
        <begin position="942"/>
        <end position="954"/>
    </location>
</feature>
<dbReference type="FunCoup" id="W5JPE5">
    <property type="interactions" value="2627"/>
</dbReference>
<reference evidence="7 9" key="1">
    <citation type="journal article" date="2010" name="BMC Genomics">
        <title>Combination of measures distinguishes pre-miRNAs from other stem-loops in the genome of the newly sequenced Anopheles darlingi.</title>
        <authorList>
            <person name="Mendes N.D."/>
            <person name="Freitas A.T."/>
            <person name="Vasconcelos A.T."/>
            <person name="Sagot M.F."/>
        </authorList>
    </citation>
    <scope>NUCLEOTIDE SEQUENCE</scope>
</reference>
<dbReference type="STRING" id="43151.W5JPE5"/>
<dbReference type="SMART" id="SM01115">
    <property type="entry name" value="cwf21"/>
    <property type="match status" value="1"/>
</dbReference>
<feature type="region of interest" description="Disordered" evidence="3">
    <location>
        <begin position="152"/>
        <end position="186"/>
    </location>
</feature>
<dbReference type="InterPro" id="IPR000061">
    <property type="entry name" value="Surp"/>
</dbReference>
<accession>W5JPE5</accession>
<dbReference type="InterPro" id="IPR047488">
    <property type="entry name" value="SR140_cwf21"/>
</dbReference>
<dbReference type="GO" id="GO:0005634">
    <property type="term" value="C:nucleus"/>
    <property type="evidence" value="ECO:0007669"/>
    <property type="project" value="TreeGrafter"/>
</dbReference>
<dbReference type="SUPFAM" id="SSF109905">
    <property type="entry name" value="Surp module (SWAP domain)"/>
    <property type="match status" value="1"/>
</dbReference>
<evidence type="ECO:0000259" key="4">
    <source>
        <dbReference type="PROSITE" id="PS50102"/>
    </source>
</evidence>
<name>W5JPE5_ANODA</name>
<dbReference type="EMBL" id="ADMH02000483">
    <property type="protein sequence ID" value="ETN66267.1"/>
    <property type="molecule type" value="Genomic_DNA"/>
</dbReference>
<evidence type="ECO:0000256" key="1">
    <source>
        <dbReference type="ARBA" id="ARBA00022884"/>
    </source>
</evidence>
<dbReference type="PROSITE" id="PS51391">
    <property type="entry name" value="CID"/>
    <property type="match status" value="1"/>
</dbReference>
<dbReference type="Gene3D" id="1.10.10.790">
    <property type="entry name" value="Surp module"/>
    <property type="match status" value="1"/>
</dbReference>
<feature type="region of interest" description="Disordered" evidence="3">
    <location>
        <begin position="857"/>
        <end position="1121"/>
    </location>
</feature>
<dbReference type="Gene3D" id="1.25.40.90">
    <property type="match status" value="1"/>
</dbReference>
<dbReference type="Proteomes" id="UP000000673">
    <property type="component" value="Unassembled WGS sequence"/>
</dbReference>
<evidence type="ECO:0000313" key="8">
    <source>
        <dbReference type="EnsemblMetazoa" id="ADAC001916-PA"/>
    </source>
</evidence>
<sequence>MKKIADQKLQAFTVGTMGKRPLSRKELEEQKKREDEAAAAHAFKEFVETFQEAPSKISKVWVKAGTYDAGSRKEDTKDRGKLYKPHSRLESDHEKSVDYVKMLASDSRKDASGSLGKKKSQEKKKSNLEMFKEELRQIQEEREERHKYKHMARSMLPSSSSGGLSGESGDPVYKETESGSFDNGDPNTTNLYLGNLNPKISEQALMELFGKYGPLASIKIMWPRSEEEKMRGRNCGFVAYMSRRDAERALRALNGRDVMGYEMKLGWGKSVPIMTHPIYIPPKLLAYTLPPPPSGLPFNAQPHQSDLENIPKMTSVAYMKEPELKERMDAVLVKSIVKVVIPTERPLLMLIHRMVEFVIREGPMFEALIMTREMDNPMYKFLFENESPAHIYYRWKLFSLLQGDTPSDWRTKEFRMFKGGSIWKPPPINFYSQGMPDELLADEEGIEANKGNLSVAQRDRLEDLIRHLTPERQKIGDAMIFCIEHADAAEEICECITESLSSNETLVKKKVARIYLISDILHNSAVKVQNASFFRKAMERNLLDIFRNLNAYYMQLDSRLKAEGFKTRVMGVFRAWEEWTIYPREFLLKLQHTFLGIQTAVKQEEEPEEEKEDEDLDGVPLDGAALLKSAMLCGITEGGGGGGGSDNRTPILKHDIYSDEDDIDGMPLADDDIDGVPLEGGGPSRSDRTGDTAEGSMRSLSSSSSAKGKAGTGGGSFIPSKWETVDAAQIEAQAITTSKWDTLDPVVPEPPKISLRGSGSDARGSKYDYDDDDERDDDDDDDEEGVGGKRGKGSSAQDRDELRRVKLREIEMNIVQYQDEFESGLRQVRSGWSLPEEIDSYRMKLIKKMERELLSMKSSIVQDNDPNSSDSDEEYERSSGRAHRKRPTSSPESSSSRHKRSRRQLSSEYGEERSNSKGPRSSRRSRSPTASHKSAKRRHSRSSGSESPTPSGRSGRYHTVERSLSPATNSSRTSKYDLLVSPERTSSSSKYDKYEETGSSKYDKYDKYAESSSRLHDDRRTGDRERDRDRGVVTGRDRDRDRERDRERERDGLSDSSSRYRTIEKDSKYDTGSPVSKRYRSPSPAFRGSSRSGGGGGSESYRQTSGSTSSSRSDKHKKHKY</sequence>
<dbReference type="InterPro" id="IPR000504">
    <property type="entry name" value="RRM_dom"/>
</dbReference>
<dbReference type="InterPro" id="IPR012677">
    <property type="entry name" value="Nucleotide-bd_a/b_plait_sf"/>
</dbReference>
<feature type="domain" description="RRM" evidence="4">
    <location>
        <begin position="189"/>
        <end position="270"/>
    </location>
</feature>
<evidence type="ECO:0000313" key="9">
    <source>
        <dbReference type="Proteomes" id="UP000000673"/>
    </source>
</evidence>
<dbReference type="Pfam" id="PF00076">
    <property type="entry name" value="RRM_1"/>
    <property type="match status" value="1"/>
</dbReference>
<proteinExistence type="predicted"/>
<organism evidence="7">
    <name type="scientific">Anopheles darlingi</name>
    <name type="common">Mosquito</name>
    <dbReference type="NCBI Taxonomy" id="43151"/>
    <lineage>
        <taxon>Eukaryota</taxon>
        <taxon>Metazoa</taxon>
        <taxon>Ecdysozoa</taxon>
        <taxon>Arthropoda</taxon>
        <taxon>Hexapoda</taxon>
        <taxon>Insecta</taxon>
        <taxon>Pterygota</taxon>
        <taxon>Neoptera</taxon>
        <taxon>Endopterygota</taxon>
        <taxon>Diptera</taxon>
        <taxon>Nematocera</taxon>
        <taxon>Culicoidea</taxon>
        <taxon>Culicidae</taxon>
        <taxon>Anophelinae</taxon>
        <taxon>Anopheles</taxon>
    </lineage>
</organism>
<dbReference type="PANTHER" id="PTHR23140:SF0">
    <property type="entry name" value="U2 SNRNP-ASSOCIATED SURP MOTIF-CONTAINING PROTEIN"/>
    <property type="match status" value="1"/>
</dbReference>
<dbReference type="VEuPathDB" id="VectorBase:ADAR2_005539"/>
<dbReference type="HOGENOM" id="CLU_010743_1_0_1"/>
<dbReference type="GO" id="GO:0006396">
    <property type="term" value="P:RNA processing"/>
    <property type="evidence" value="ECO:0007669"/>
    <property type="project" value="InterPro"/>
</dbReference>
<dbReference type="VEuPathDB" id="VectorBase:ADAC001916"/>
<dbReference type="SMART" id="SM00648">
    <property type="entry name" value="SWAP"/>
    <property type="match status" value="1"/>
</dbReference>
<feature type="compositionally biased region" description="Basic and acidic residues" evidence="3">
    <location>
        <begin position="23"/>
        <end position="35"/>
    </location>
</feature>
<feature type="region of interest" description="Disordered" evidence="3">
    <location>
        <begin position="659"/>
        <end position="720"/>
    </location>
</feature>
<dbReference type="AlphaFoldDB" id="W5JPE5"/>